<evidence type="ECO:0000256" key="4">
    <source>
        <dbReference type="ARBA" id="ARBA00022741"/>
    </source>
</evidence>
<feature type="transmembrane region" description="Helical" evidence="9">
    <location>
        <begin position="83"/>
        <end position="106"/>
    </location>
</feature>
<keyword evidence="5" id="KW-0067">ATP-binding</keyword>
<keyword evidence="3 9" id="KW-0812">Transmembrane</keyword>
<evidence type="ECO:0000256" key="8">
    <source>
        <dbReference type="SAM" id="MobiDB-lite"/>
    </source>
</evidence>
<dbReference type="PROSITE" id="PS50893">
    <property type="entry name" value="ABC_TRANSPORTER_2"/>
    <property type="match status" value="1"/>
</dbReference>
<protein>
    <recommendedName>
        <fullName evidence="14">Multidrug resistance-associated protein lethal(2)03659</fullName>
    </recommendedName>
</protein>
<organism evidence="12 13">
    <name type="scientific">Exocentrus adspersus</name>
    <dbReference type="NCBI Taxonomy" id="1586481"/>
    <lineage>
        <taxon>Eukaryota</taxon>
        <taxon>Metazoa</taxon>
        <taxon>Ecdysozoa</taxon>
        <taxon>Arthropoda</taxon>
        <taxon>Hexapoda</taxon>
        <taxon>Insecta</taxon>
        <taxon>Pterygota</taxon>
        <taxon>Neoptera</taxon>
        <taxon>Endopterygota</taxon>
        <taxon>Coleoptera</taxon>
        <taxon>Polyphaga</taxon>
        <taxon>Cucujiformia</taxon>
        <taxon>Chrysomeloidea</taxon>
        <taxon>Cerambycidae</taxon>
        <taxon>Lamiinae</taxon>
        <taxon>Acanthocinini</taxon>
        <taxon>Exocentrus</taxon>
    </lineage>
</organism>
<dbReference type="PANTHER" id="PTHR24223">
    <property type="entry name" value="ATP-BINDING CASSETTE SUB-FAMILY C"/>
    <property type="match status" value="1"/>
</dbReference>
<feature type="transmembrane region" description="Helical" evidence="9">
    <location>
        <begin position="50"/>
        <end position="71"/>
    </location>
</feature>
<dbReference type="Gene3D" id="3.40.50.300">
    <property type="entry name" value="P-loop containing nucleotide triphosphate hydrolases"/>
    <property type="match status" value="1"/>
</dbReference>
<keyword evidence="7 9" id="KW-0472">Membrane</keyword>
<gene>
    <name evidence="12" type="ORF">NQ315_013956</name>
</gene>
<feature type="domain" description="ABC transmembrane type-1" evidence="11">
    <location>
        <begin position="431"/>
        <end position="642"/>
    </location>
</feature>
<dbReference type="PANTHER" id="PTHR24223:SF415">
    <property type="entry name" value="FI20190P1"/>
    <property type="match status" value="1"/>
</dbReference>
<dbReference type="Pfam" id="PF00664">
    <property type="entry name" value="ABC_membrane"/>
    <property type="match status" value="1"/>
</dbReference>
<dbReference type="EMBL" id="JANEYG010000040">
    <property type="protein sequence ID" value="KAJ8916751.1"/>
    <property type="molecule type" value="Genomic_DNA"/>
</dbReference>
<feature type="region of interest" description="Disordered" evidence="8">
    <location>
        <begin position="358"/>
        <end position="378"/>
    </location>
</feature>
<dbReference type="FunFam" id="3.40.50.300:FF:000482">
    <property type="entry name" value="Multidrug resistance-associated protein member 4"/>
    <property type="match status" value="1"/>
</dbReference>
<dbReference type="GO" id="GO:0016020">
    <property type="term" value="C:membrane"/>
    <property type="evidence" value="ECO:0007669"/>
    <property type="project" value="UniProtKB-SubCell"/>
</dbReference>
<keyword evidence="6 9" id="KW-1133">Transmembrane helix</keyword>
<dbReference type="GO" id="GO:0016887">
    <property type="term" value="F:ATP hydrolysis activity"/>
    <property type="evidence" value="ECO:0007669"/>
    <property type="project" value="InterPro"/>
</dbReference>
<evidence type="ECO:0000256" key="5">
    <source>
        <dbReference type="ARBA" id="ARBA00022840"/>
    </source>
</evidence>
<dbReference type="InterPro" id="IPR017871">
    <property type="entry name" value="ABC_transporter-like_CS"/>
</dbReference>
<dbReference type="Pfam" id="PF00005">
    <property type="entry name" value="ABC_tran"/>
    <property type="match status" value="1"/>
</dbReference>
<feature type="transmembrane region" description="Helical" evidence="9">
    <location>
        <begin position="423"/>
        <end position="443"/>
    </location>
</feature>
<evidence type="ECO:0000256" key="2">
    <source>
        <dbReference type="ARBA" id="ARBA00022448"/>
    </source>
</evidence>
<comment type="subcellular location">
    <subcellularLocation>
        <location evidence="1">Membrane</location>
        <topology evidence="1">Multi-pass membrane protein</topology>
    </subcellularLocation>
</comment>
<evidence type="ECO:0000256" key="9">
    <source>
        <dbReference type="SAM" id="Phobius"/>
    </source>
</evidence>
<keyword evidence="4" id="KW-0547">Nucleotide-binding</keyword>
<evidence type="ECO:0000256" key="1">
    <source>
        <dbReference type="ARBA" id="ARBA00004141"/>
    </source>
</evidence>
<sequence length="652" mass="73445">MYHNFSAKYFLNDPTDFDDSFFLKCRLGLWESRYEIDVILKTSYIKGISLAIMVFTERVTLYLTIITYVLIGNRLTGDVVFSMAQLFNTVQLYMSILYPMAISSYAEANVSIKRLETFLLLEENKTNSTNKQEVIDTEKKGMIKVVKVNASWLPNPIVDTLMNLNLEITPGTLCCVVGNVGSGKSSLLQLLLKELPINEGRIDVSGSISYASQEPWLFVSSIRNNILFGRPYEKNRYKDIVKVCALERDLEQFPYGDKTLVGERGVSLSGGQRARINLARAVYSEADIYLLDDPLSAVDTHVGKHLFHECIKKYLKDKTRILVTHQLQFLKEADLIVVINNGRIEKIGKYSELSEKELGNLNPDTPKEEKDKENIQEVPTRERLQSVTSFGSSVLNEEEPQETDELIEKGAISTSIYVEYCRAGASILILLFLIFLLIIAQMASNASDLWVTYWTNAEELKYNLTKNTIANTSDSSNSSFGNTSFISSDYNISNVTNNTAGAVNIAALSTDSYIIIYTIFIIGSIILTSARSLLYYKVCMNASINLHNKMFSNVLQAPMRFFNTNPSGRIMNRFSKDMGAIDELLPKAALDAIQIFLVMSGILVMVFIVTPWIIAPAIILGILFYYFRVIYLSSAQDIKRLEGTSKFYILLS</sequence>
<reference evidence="12 13" key="1">
    <citation type="journal article" date="2023" name="Insect Mol. Biol.">
        <title>Genome sequencing provides insights into the evolution of gene families encoding plant cell wall-degrading enzymes in longhorned beetles.</title>
        <authorList>
            <person name="Shin N.R."/>
            <person name="Okamura Y."/>
            <person name="Kirsch R."/>
            <person name="Pauchet Y."/>
        </authorList>
    </citation>
    <scope>NUCLEOTIDE SEQUENCE [LARGE SCALE GENOMIC DNA]</scope>
    <source>
        <strain evidence="12">EAD_L_NR</strain>
    </source>
</reference>
<keyword evidence="13" id="KW-1185">Reference proteome</keyword>
<feature type="domain" description="ABC transporter" evidence="10">
    <location>
        <begin position="143"/>
        <end position="366"/>
    </location>
</feature>
<evidence type="ECO:0000256" key="3">
    <source>
        <dbReference type="ARBA" id="ARBA00022692"/>
    </source>
</evidence>
<dbReference type="PROSITE" id="PS50929">
    <property type="entry name" value="ABC_TM1F"/>
    <property type="match status" value="1"/>
</dbReference>
<keyword evidence="2" id="KW-0813">Transport</keyword>
<dbReference type="InterPro" id="IPR003439">
    <property type="entry name" value="ABC_transporter-like_ATP-bd"/>
</dbReference>
<dbReference type="Gene3D" id="1.20.1560.10">
    <property type="entry name" value="ABC transporter type 1, transmembrane domain"/>
    <property type="match status" value="1"/>
</dbReference>
<proteinExistence type="predicted"/>
<evidence type="ECO:0000256" key="7">
    <source>
        <dbReference type="ARBA" id="ARBA00023136"/>
    </source>
</evidence>
<dbReference type="InterPro" id="IPR027417">
    <property type="entry name" value="P-loop_NTPase"/>
</dbReference>
<comment type="caution">
    <text evidence="12">The sequence shown here is derived from an EMBL/GenBank/DDBJ whole genome shotgun (WGS) entry which is preliminary data.</text>
</comment>
<evidence type="ECO:0000259" key="11">
    <source>
        <dbReference type="PROSITE" id="PS50929"/>
    </source>
</evidence>
<evidence type="ECO:0000256" key="6">
    <source>
        <dbReference type="ARBA" id="ARBA00022989"/>
    </source>
</evidence>
<accession>A0AAV8VSQ8</accession>
<dbReference type="InterPro" id="IPR050173">
    <property type="entry name" value="ABC_transporter_C-like"/>
</dbReference>
<dbReference type="CDD" id="cd18580">
    <property type="entry name" value="ABC_6TM_ABCC_D2"/>
    <property type="match status" value="1"/>
</dbReference>
<feature type="compositionally biased region" description="Basic and acidic residues" evidence="8">
    <location>
        <begin position="365"/>
        <end position="378"/>
    </location>
</feature>
<dbReference type="SMART" id="SM00382">
    <property type="entry name" value="AAA"/>
    <property type="match status" value="1"/>
</dbReference>
<feature type="transmembrane region" description="Helical" evidence="9">
    <location>
        <begin position="514"/>
        <end position="536"/>
    </location>
</feature>
<dbReference type="Proteomes" id="UP001159042">
    <property type="component" value="Unassembled WGS sequence"/>
</dbReference>
<dbReference type="InterPro" id="IPR011527">
    <property type="entry name" value="ABC1_TM_dom"/>
</dbReference>
<dbReference type="SUPFAM" id="SSF52540">
    <property type="entry name" value="P-loop containing nucleoside triphosphate hydrolases"/>
    <property type="match status" value="1"/>
</dbReference>
<dbReference type="SUPFAM" id="SSF90123">
    <property type="entry name" value="ABC transporter transmembrane region"/>
    <property type="match status" value="1"/>
</dbReference>
<evidence type="ECO:0000313" key="12">
    <source>
        <dbReference type="EMBL" id="KAJ8916751.1"/>
    </source>
</evidence>
<dbReference type="CDD" id="cd03250">
    <property type="entry name" value="ABCC_MRP_domain1"/>
    <property type="match status" value="1"/>
</dbReference>
<dbReference type="AlphaFoldDB" id="A0AAV8VSQ8"/>
<evidence type="ECO:0000313" key="13">
    <source>
        <dbReference type="Proteomes" id="UP001159042"/>
    </source>
</evidence>
<feature type="transmembrane region" description="Helical" evidence="9">
    <location>
        <begin position="613"/>
        <end position="631"/>
    </location>
</feature>
<dbReference type="InterPro" id="IPR044726">
    <property type="entry name" value="ABCC_6TM_D2"/>
</dbReference>
<name>A0AAV8VSQ8_9CUCU</name>
<dbReference type="InterPro" id="IPR003593">
    <property type="entry name" value="AAA+_ATPase"/>
</dbReference>
<evidence type="ECO:0008006" key="14">
    <source>
        <dbReference type="Google" id="ProtNLM"/>
    </source>
</evidence>
<dbReference type="InterPro" id="IPR036640">
    <property type="entry name" value="ABC1_TM_sf"/>
</dbReference>
<dbReference type="PROSITE" id="PS00211">
    <property type="entry name" value="ABC_TRANSPORTER_1"/>
    <property type="match status" value="1"/>
</dbReference>
<dbReference type="GO" id="GO:0005524">
    <property type="term" value="F:ATP binding"/>
    <property type="evidence" value="ECO:0007669"/>
    <property type="project" value="UniProtKB-KW"/>
</dbReference>
<dbReference type="GO" id="GO:0140359">
    <property type="term" value="F:ABC-type transporter activity"/>
    <property type="evidence" value="ECO:0007669"/>
    <property type="project" value="InterPro"/>
</dbReference>
<evidence type="ECO:0000259" key="10">
    <source>
        <dbReference type="PROSITE" id="PS50893"/>
    </source>
</evidence>